<keyword evidence="3" id="KW-1185">Reference proteome</keyword>
<organism evidence="2 3">
    <name type="scientific">Actinomycetospora corticicola</name>
    <dbReference type="NCBI Taxonomy" id="663602"/>
    <lineage>
        <taxon>Bacteria</taxon>
        <taxon>Bacillati</taxon>
        <taxon>Actinomycetota</taxon>
        <taxon>Actinomycetes</taxon>
        <taxon>Pseudonocardiales</taxon>
        <taxon>Pseudonocardiaceae</taxon>
        <taxon>Actinomycetospora</taxon>
    </lineage>
</organism>
<dbReference type="SUPFAM" id="SSF53474">
    <property type="entry name" value="alpha/beta-Hydrolases"/>
    <property type="match status" value="1"/>
</dbReference>
<gene>
    <name evidence="2" type="ORF">BJ983_000528</name>
</gene>
<protein>
    <submittedName>
        <fullName evidence="2">Pimeloyl-ACP methyl ester carboxylesterase</fullName>
    </submittedName>
</protein>
<dbReference type="AlphaFoldDB" id="A0A7Y9DRY0"/>
<evidence type="ECO:0000259" key="1">
    <source>
        <dbReference type="Pfam" id="PF00561"/>
    </source>
</evidence>
<sequence length="254" mass="26298">MQVNGKELAVEITGDGPVVLLVHGLGGTSNFYQPQVAALAERFTVVRPDMEGSGRSPVAGTVSIQSFANDLADLLSRLDAGPARVVGHSMATITVRLLAATRPEAVSHLALLGAVPAPLPEAGQQAQHDRAAKARAGEMPAIADAVMANATAETTRRDAPATAALVRELVLRQDPEGYARSCEALAGAPDPGPIDPQLPLLLLTGAEDGVGRPAISEALAEAHGAATLDVLPGCGHWTALERPNDVTEHLLKFF</sequence>
<reference evidence="2 3" key="1">
    <citation type="submission" date="2020-07" db="EMBL/GenBank/DDBJ databases">
        <title>Sequencing the genomes of 1000 actinobacteria strains.</title>
        <authorList>
            <person name="Klenk H.-P."/>
        </authorList>
    </citation>
    <scope>NUCLEOTIDE SEQUENCE [LARGE SCALE GENOMIC DNA]</scope>
    <source>
        <strain evidence="2 3">DSM 45772</strain>
    </source>
</reference>
<dbReference type="PANTHER" id="PTHR43194">
    <property type="entry name" value="HYDROLASE ALPHA/BETA FOLD FAMILY"/>
    <property type="match status" value="1"/>
</dbReference>
<dbReference type="InterPro" id="IPR000073">
    <property type="entry name" value="AB_hydrolase_1"/>
</dbReference>
<evidence type="ECO:0000313" key="3">
    <source>
        <dbReference type="Proteomes" id="UP000535890"/>
    </source>
</evidence>
<dbReference type="Gene3D" id="3.40.50.1820">
    <property type="entry name" value="alpha/beta hydrolase"/>
    <property type="match status" value="1"/>
</dbReference>
<dbReference type="RefSeq" id="WP_179792380.1">
    <property type="nucleotide sequence ID" value="NZ_BAABHP010000026.1"/>
</dbReference>
<comment type="caution">
    <text evidence="2">The sequence shown here is derived from an EMBL/GenBank/DDBJ whole genome shotgun (WGS) entry which is preliminary data.</text>
</comment>
<dbReference type="GO" id="GO:0003824">
    <property type="term" value="F:catalytic activity"/>
    <property type="evidence" value="ECO:0007669"/>
    <property type="project" value="UniProtKB-ARBA"/>
</dbReference>
<dbReference type="EMBL" id="JACCBN010000001">
    <property type="protein sequence ID" value="NYD34426.1"/>
    <property type="molecule type" value="Genomic_DNA"/>
</dbReference>
<dbReference type="InterPro" id="IPR050228">
    <property type="entry name" value="Carboxylesterase_BioH"/>
</dbReference>
<evidence type="ECO:0000313" key="2">
    <source>
        <dbReference type="EMBL" id="NYD34426.1"/>
    </source>
</evidence>
<name>A0A7Y9DRY0_9PSEU</name>
<proteinExistence type="predicted"/>
<dbReference type="Proteomes" id="UP000535890">
    <property type="component" value="Unassembled WGS sequence"/>
</dbReference>
<dbReference type="PANTHER" id="PTHR43194:SF2">
    <property type="entry name" value="PEROXISOMAL MEMBRANE PROTEIN LPX1"/>
    <property type="match status" value="1"/>
</dbReference>
<accession>A0A7Y9DRY0</accession>
<dbReference type="Pfam" id="PF00561">
    <property type="entry name" value="Abhydrolase_1"/>
    <property type="match status" value="1"/>
</dbReference>
<feature type="domain" description="AB hydrolase-1" evidence="1">
    <location>
        <begin position="17"/>
        <end position="143"/>
    </location>
</feature>
<dbReference type="InterPro" id="IPR029058">
    <property type="entry name" value="AB_hydrolase_fold"/>
</dbReference>